<feature type="transmembrane region" description="Helical" evidence="9">
    <location>
        <begin position="103"/>
        <end position="122"/>
    </location>
</feature>
<feature type="transmembrane region" description="Helical" evidence="9">
    <location>
        <begin position="237"/>
        <end position="255"/>
    </location>
</feature>
<keyword evidence="4" id="KW-0337">GPI-anchor biosynthesis</keyword>
<dbReference type="Proteomes" id="UP001152799">
    <property type="component" value="Chromosome 3"/>
</dbReference>
<evidence type="ECO:0008006" key="12">
    <source>
        <dbReference type="Google" id="ProtNLM"/>
    </source>
</evidence>
<sequence length="446" mass="50812">MSLKKSTKNAEVQEISSKSTTLKALLLVTIAALLRYAIMTSKYQSIIANHVEVSTPLSSWKRVSEGSFLFSKNINPYDGDLLHETPLAIKFYKVMLHYVFRNVHLMFIVFDLGTGMLLYLAVKKYAFEFQQHHKDRKKFPEDVQKYLPSQDFAQKVSIYVLMGFLFNPYSLLGCIGHSTMGIHNFFLSLFIFGMIYGSVVVSSFALAVCATVSFYPVILILPLSIYFVKEYKSNTKAVLAIVNFVTFLVLITIYNSNFGKDFSFVKNVYGCILSVPDLQPNIGLFWYFFTEMFDHFRELFIYSFQINTTILYLVPLSIRFRNTPFVLTVALLFLISIFKSYPCLSDLGFVLSLLPNFVHLFPDCQQGFVVGVILVISSSLAPVLWHLWIYSASANANFYFGVTLAYAIAQIFLVTDILFAQTKWEYSLKHGKDTKIDGEDGVLSLE</sequence>
<evidence type="ECO:0000313" key="10">
    <source>
        <dbReference type="EMBL" id="CAG9765690.1"/>
    </source>
</evidence>
<feature type="transmembrane region" description="Helical" evidence="9">
    <location>
        <begin position="396"/>
        <end position="419"/>
    </location>
</feature>
<comment type="subcellular location">
    <subcellularLocation>
        <location evidence="1">Endoplasmic reticulum membrane</location>
        <topology evidence="1">Multi-pass membrane protein</topology>
    </subcellularLocation>
</comment>
<feature type="transmembrane region" description="Helical" evidence="9">
    <location>
        <begin position="205"/>
        <end position="228"/>
    </location>
</feature>
<evidence type="ECO:0000256" key="9">
    <source>
        <dbReference type="SAM" id="Phobius"/>
    </source>
</evidence>
<dbReference type="PANTHER" id="PTHR13121">
    <property type="entry name" value="GPI TRANSAMIDASE COMPONENT PIG-U"/>
    <property type="match status" value="1"/>
</dbReference>
<evidence type="ECO:0000256" key="7">
    <source>
        <dbReference type="ARBA" id="ARBA00022989"/>
    </source>
</evidence>
<evidence type="ECO:0000256" key="5">
    <source>
        <dbReference type="ARBA" id="ARBA00022692"/>
    </source>
</evidence>
<comment type="pathway">
    <text evidence="2">Glycolipid biosynthesis; glycosylphosphatidylinositol-anchor biosynthesis.</text>
</comment>
<comment type="similarity">
    <text evidence="3">Belongs to the PIGU family.</text>
</comment>
<evidence type="ECO:0000256" key="1">
    <source>
        <dbReference type="ARBA" id="ARBA00004477"/>
    </source>
</evidence>
<feature type="transmembrane region" description="Helical" evidence="9">
    <location>
        <begin position="330"/>
        <end position="355"/>
    </location>
</feature>
<keyword evidence="5 9" id="KW-0812">Transmembrane</keyword>
<dbReference type="PANTHER" id="PTHR13121:SF0">
    <property type="entry name" value="PHOSPHATIDYLINOSITOL GLYCAN ANCHOR BIOSYNTHESIS CLASS U PROTEIN"/>
    <property type="match status" value="1"/>
</dbReference>
<dbReference type="GO" id="GO:0042765">
    <property type="term" value="C:GPI-anchor transamidase complex"/>
    <property type="evidence" value="ECO:0007669"/>
    <property type="project" value="InterPro"/>
</dbReference>
<evidence type="ECO:0000256" key="6">
    <source>
        <dbReference type="ARBA" id="ARBA00022824"/>
    </source>
</evidence>
<dbReference type="GO" id="GO:0006506">
    <property type="term" value="P:GPI anchor biosynthetic process"/>
    <property type="evidence" value="ECO:0007669"/>
    <property type="project" value="UniProtKB-KW"/>
</dbReference>
<evidence type="ECO:0000256" key="3">
    <source>
        <dbReference type="ARBA" id="ARBA00010026"/>
    </source>
</evidence>
<feature type="transmembrane region" description="Helical" evidence="9">
    <location>
        <begin position="182"/>
        <end position="199"/>
    </location>
</feature>
<dbReference type="EMBL" id="OU892279">
    <property type="protein sequence ID" value="CAG9765690.1"/>
    <property type="molecule type" value="Genomic_DNA"/>
</dbReference>
<evidence type="ECO:0000256" key="2">
    <source>
        <dbReference type="ARBA" id="ARBA00004687"/>
    </source>
</evidence>
<evidence type="ECO:0000256" key="4">
    <source>
        <dbReference type="ARBA" id="ARBA00022502"/>
    </source>
</evidence>
<organism evidence="10 11">
    <name type="scientific">Ceutorhynchus assimilis</name>
    <name type="common">cabbage seed weevil</name>
    <dbReference type="NCBI Taxonomy" id="467358"/>
    <lineage>
        <taxon>Eukaryota</taxon>
        <taxon>Metazoa</taxon>
        <taxon>Ecdysozoa</taxon>
        <taxon>Arthropoda</taxon>
        <taxon>Hexapoda</taxon>
        <taxon>Insecta</taxon>
        <taxon>Pterygota</taxon>
        <taxon>Neoptera</taxon>
        <taxon>Endopterygota</taxon>
        <taxon>Coleoptera</taxon>
        <taxon>Polyphaga</taxon>
        <taxon>Cucujiformia</taxon>
        <taxon>Curculionidae</taxon>
        <taxon>Ceutorhynchinae</taxon>
        <taxon>Ceutorhynchus</taxon>
    </lineage>
</organism>
<reference evidence="10" key="1">
    <citation type="submission" date="2022-01" db="EMBL/GenBank/DDBJ databases">
        <authorList>
            <person name="King R."/>
        </authorList>
    </citation>
    <scope>NUCLEOTIDE SEQUENCE</scope>
</reference>
<dbReference type="AlphaFoldDB" id="A0A9N9QMR9"/>
<dbReference type="OrthoDB" id="549017at2759"/>
<name>A0A9N9QMR9_9CUCU</name>
<keyword evidence="11" id="KW-1185">Reference proteome</keyword>
<feature type="transmembrane region" description="Helical" evidence="9">
    <location>
        <begin position="367"/>
        <end position="390"/>
    </location>
</feature>
<feature type="transmembrane region" description="Helical" evidence="9">
    <location>
        <begin position="156"/>
        <end position="175"/>
    </location>
</feature>
<proteinExistence type="inferred from homology"/>
<feature type="transmembrane region" description="Helical" evidence="9">
    <location>
        <begin position="299"/>
        <end position="318"/>
    </location>
</feature>
<evidence type="ECO:0000313" key="11">
    <source>
        <dbReference type="Proteomes" id="UP001152799"/>
    </source>
</evidence>
<keyword evidence="7 9" id="KW-1133">Transmembrane helix</keyword>
<dbReference type="InterPro" id="IPR009600">
    <property type="entry name" value="PIG-U"/>
</dbReference>
<keyword evidence="6" id="KW-0256">Endoplasmic reticulum</keyword>
<dbReference type="Pfam" id="PF06728">
    <property type="entry name" value="PIG-U"/>
    <property type="match status" value="1"/>
</dbReference>
<gene>
    <name evidence="10" type="ORF">CEUTPL_LOCUS6295</name>
</gene>
<keyword evidence="8 9" id="KW-0472">Membrane</keyword>
<protein>
    <recommendedName>
        <fullName evidence="12">Phosphatidylinositol glycan anchor biosynthesis class U protein</fullName>
    </recommendedName>
</protein>
<dbReference type="GO" id="GO:0016255">
    <property type="term" value="P:attachment of GPI anchor to protein"/>
    <property type="evidence" value="ECO:0007669"/>
    <property type="project" value="InterPro"/>
</dbReference>
<accession>A0A9N9QMR9</accession>
<evidence type="ECO:0000256" key="8">
    <source>
        <dbReference type="ARBA" id="ARBA00023136"/>
    </source>
</evidence>